<proteinExistence type="predicted"/>
<evidence type="ECO:0000256" key="2">
    <source>
        <dbReference type="SAM" id="SignalP"/>
    </source>
</evidence>
<dbReference type="Proteomes" id="UP000032141">
    <property type="component" value="Chromosome C5"/>
</dbReference>
<keyword evidence="2" id="KW-0732">Signal</keyword>
<accession>A0A0D3CGC1</accession>
<dbReference type="Gramene" id="Bo5g083930.1">
    <property type="protein sequence ID" value="Bo5g083930.1"/>
    <property type="gene ID" value="Bo5g083930"/>
</dbReference>
<reference evidence="3 4" key="1">
    <citation type="journal article" date="2014" name="Genome Biol.">
        <title>Transcriptome and methylome profiling reveals relics of genome dominance in the mesopolyploid Brassica oleracea.</title>
        <authorList>
            <person name="Parkin I.A."/>
            <person name="Koh C."/>
            <person name="Tang H."/>
            <person name="Robinson S.J."/>
            <person name="Kagale S."/>
            <person name="Clarke W.E."/>
            <person name="Town C.D."/>
            <person name="Nixon J."/>
            <person name="Krishnakumar V."/>
            <person name="Bidwell S.L."/>
            <person name="Denoeud F."/>
            <person name="Belcram H."/>
            <person name="Links M.G."/>
            <person name="Just J."/>
            <person name="Clarke C."/>
            <person name="Bender T."/>
            <person name="Huebert T."/>
            <person name="Mason A.S."/>
            <person name="Pires J.C."/>
            <person name="Barker G."/>
            <person name="Moore J."/>
            <person name="Walley P.G."/>
            <person name="Manoli S."/>
            <person name="Batley J."/>
            <person name="Edwards D."/>
            <person name="Nelson M.N."/>
            <person name="Wang X."/>
            <person name="Paterson A.H."/>
            <person name="King G."/>
            <person name="Bancroft I."/>
            <person name="Chalhoub B."/>
            <person name="Sharpe A.G."/>
        </authorList>
    </citation>
    <scope>NUCLEOTIDE SEQUENCE</scope>
    <source>
        <strain evidence="3 4">cv. TO1000</strain>
    </source>
</reference>
<evidence type="ECO:0000313" key="3">
    <source>
        <dbReference type="EnsemblPlants" id="Bo5g083930.1"/>
    </source>
</evidence>
<sequence length="83" mass="9627">MRRNGKSRIQTLVFGFRLGFLANHTSATDPFHILHQTRPIKVLIHNLVHFLDSKVSHKASSMSFPEKQLPQRTLRHTQTVIKE</sequence>
<dbReference type="AlphaFoldDB" id="A0A0D3CGC1"/>
<evidence type="ECO:0000313" key="4">
    <source>
        <dbReference type="Proteomes" id="UP000032141"/>
    </source>
</evidence>
<protein>
    <submittedName>
        <fullName evidence="3">Uncharacterized protein</fullName>
    </submittedName>
</protein>
<organism evidence="3 4">
    <name type="scientific">Brassica oleracea var. oleracea</name>
    <dbReference type="NCBI Taxonomy" id="109376"/>
    <lineage>
        <taxon>Eukaryota</taxon>
        <taxon>Viridiplantae</taxon>
        <taxon>Streptophyta</taxon>
        <taxon>Embryophyta</taxon>
        <taxon>Tracheophyta</taxon>
        <taxon>Spermatophyta</taxon>
        <taxon>Magnoliopsida</taxon>
        <taxon>eudicotyledons</taxon>
        <taxon>Gunneridae</taxon>
        <taxon>Pentapetalae</taxon>
        <taxon>rosids</taxon>
        <taxon>malvids</taxon>
        <taxon>Brassicales</taxon>
        <taxon>Brassicaceae</taxon>
        <taxon>Brassiceae</taxon>
        <taxon>Brassica</taxon>
    </lineage>
</organism>
<dbReference type="HOGENOM" id="CLU_2545782_0_0_1"/>
<feature type="signal peptide" evidence="2">
    <location>
        <begin position="1"/>
        <end position="27"/>
    </location>
</feature>
<reference evidence="3" key="2">
    <citation type="submission" date="2015-03" db="UniProtKB">
        <authorList>
            <consortium name="EnsemblPlants"/>
        </authorList>
    </citation>
    <scope>IDENTIFICATION</scope>
</reference>
<feature type="region of interest" description="Disordered" evidence="1">
    <location>
        <begin position="61"/>
        <end position="83"/>
    </location>
</feature>
<evidence type="ECO:0000256" key="1">
    <source>
        <dbReference type="SAM" id="MobiDB-lite"/>
    </source>
</evidence>
<dbReference type="EnsemblPlants" id="Bo5g083930.1">
    <property type="protein sequence ID" value="Bo5g083930.1"/>
    <property type="gene ID" value="Bo5g083930"/>
</dbReference>
<keyword evidence="4" id="KW-1185">Reference proteome</keyword>
<feature type="chain" id="PRO_5002258781" evidence="2">
    <location>
        <begin position="28"/>
        <end position="83"/>
    </location>
</feature>
<name>A0A0D3CGC1_BRAOL</name>